<accession>A0ACC1TFF9</accession>
<organism evidence="1 2">
    <name type="scientific">Phlebia brevispora</name>
    <dbReference type="NCBI Taxonomy" id="194682"/>
    <lineage>
        <taxon>Eukaryota</taxon>
        <taxon>Fungi</taxon>
        <taxon>Dikarya</taxon>
        <taxon>Basidiomycota</taxon>
        <taxon>Agaricomycotina</taxon>
        <taxon>Agaricomycetes</taxon>
        <taxon>Polyporales</taxon>
        <taxon>Meruliaceae</taxon>
        <taxon>Phlebia</taxon>
    </lineage>
</organism>
<keyword evidence="2" id="KW-1185">Reference proteome</keyword>
<proteinExistence type="predicted"/>
<protein>
    <submittedName>
        <fullName evidence="1">Uncharacterized protein</fullName>
    </submittedName>
</protein>
<evidence type="ECO:0000313" key="1">
    <source>
        <dbReference type="EMBL" id="KAJ3559907.1"/>
    </source>
</evidence>
<reference evidence="1" key="1">
    <citation type="submission" date="2022-07" db="EMBL/GenBank/DDBJ databases">
        <title>Genome Sequence of Phlebia brevispora.</title>
        <authorList>
            <person name="Buettner E."/>
        </authorList>
    </citation>
    <scope>NUCLEOTIDE SEQUENCE</scope>
    <source>
        <strain evidence="1">MPL23</strain>
    </source>
</reference>
<dbReference type="Proteomes" id="UP001148662">
    <property type="component" value="Unassembled WGS sequence"/>
</dbReference>
<comment type="caution">
    <text evidence="1">The sequence shown here is derived from an EMBL/GenBank/DDBJ whole genome shotgun (WGS) entry which is preliminary data.</text>
</comment>
<gene>
    <name evidence="1" type="ORF">NM688_g59</name>
</gene>
<name>A0ACC1TFF9_9APHY</name>
<dbReference type="EMBL" id="JANHOG010000004">
    <property type="protein sequence ID" value="KAJ3559907.1"/>
    <property type="molecule type" value="Genomic_DNA"/>
</dbReference>
<sequence>MHWIYWLDQCTMSIEHDIKFQEHDTHITLPMSLVPTPTAPPVVSTTPTPTSEGSQLEGEREGPKLETEAQLKANLHKGIRSLTVLPVKEVDYAGSRATHSGATLGTAAALVKDFNNLHVGGLNFAMAAVICDAARLELMSLEAAWKRDDWPMWQDAMQKELDSLEKAGTWELVEKLEGKNIIGCKWVYHLKFTVDHTIDKYKAHLVACSYTQIYDIDYTDTFTPVV</sequence>
<evidence type="ECO:0000313" key="2">
    <source>
        <dbReference type="Proteomes" id="UP001148662"/>
    </source>
</evidence>